<dbReference type="CDD" id="cd07043">
    <property type="entry name" value="STAS_anti-anti-sigma_factors"/>
    <property type="match status" value="1"/>
</dbReference>
<evidence type="ECO:0000256" key="4">
    <source>
        <dbReference type="RuleBase" id="RU003749"/>
    </source>
</evidence>
<dbReference type="Proteomes" id="UP001518925">
    <property type="component" value="Unassembled WGS sequence"/>
</dbReference>
<comment type="function">
    <text evidence="3">Positive regulator of sigma-B activity. Non-phosphorylated RsbV binds to RsbW, preventing its association with sigma-B. When phosphorylated, releases RsbW, which is then free to complex with and inactivate sigma-B.</text>
</comment>
<evidence type="ECO:0000256" key="2">
    <source>
        <dbReference type="ARBA" id="ARBA00022553"/>
    </source>
</evidence>
<evidence type="ECO:0000313" key="6">
    <source>
        <dbReference type="EMBL" id="MBM6617693.1"/>
    </source>
</evidence>
<dbReference type="Pfam" id="PF01740">
    <property type="entry name" value="STAS"/>
    <property type="match status" value="1"/>
</dbReference>
<dbReference type="InterPro" id="IPR002645">
    <property type="entry name" value="STAS_dom"/>
</dbReference>
<keyword evidence="2" id="KW-0597">Phosphoprotein</keyword>
<keyword evidence="7" id="KW-1185">Reference proteome</keyword>
<evidence type="ECO:0000313" key="7">
    <source>
        <dbReference type="Proteomes" id="UP001518925"/>
    </source>
</evidence>
<evidence type="ECO:0000256" key="3">
    <source>
        <dbReference type="ARBA" id="ARBA00024670"/>
    </source>
</evidence>
<dbReference type="InterPro" id="IPR036513">
    <property type="entry name" value="STAS_dom_sf"/>
</dbReference>
<dbReference type="PROSITE" id="PS50801">
    <property type="entry name" value="STAS"/>
    <property type="match status" value="1"/>
</dbReference>
<dbReference type="RefSeq" id="WP_204203068.1">
    <property type="nucleotide sequence ID" value="NZ_JAFELM010000026.1"/>
</dbReference>
<dbReference type="InterPro" id="IPR003658">
    <property type="entry name" value="Anti-sigma_ant"/>
</dbReference>
<dbReference type="Gene3D" id="3.30.750.24">
    <property type="entry name" value="STAS domain"/>
    <property type="match status" value="1"/>
</dbReference>
<dbReference type="SUPFAM" id="SSF52091">
    <property type="entry name" value="SpoIIaa-like"/>
    <property type="match status" value="1"/>
</dbReference>
<comment type="caution">
    <text evidence="6">The sequence shown here is derived from an EMBL/GenBank/DDBJ whole genome shotgun (WGS) entry which is preliminary data.</text>
</comment>
<comment type="similarity">
    <text evidence="1 4">Belongs to the anti-sigma-factor antagonist family.</text>
</comment>
<dbReference type="NCBIfam" id="TIGR00377">
    <property type="entry name" value="ant_ant_sig"/>
    <property type="match status" value="1"/>
</dbReference>
<dbReference type="EMBL" id="JAFELM010000026">
    <property type="protein sequence ID" value="MBM6617693.1"/>
    <property type="molecule type" value="Genomic_DNA"/>
</dbReference>
<dbReference type="PANTHER" id="PTHR33495:SF9">
    <property type="entry name" value="ANTI-SIGMA-B FACTOR ANTAGONIST"/>
    <property type="match status" value="1"/>
</dbReference>
<sequence length="103" mass="11350">MNLQVEVKRNEQECFVKIIGEIDAYTAPGLKSELVPIAEKKGVQLTLDLSSVSYIDSTGLGVLVGTLKLTRKNDGSMRLIGLNERVSRLFKITGLNEIMDIRG</sequence>
<protein>
    <recommendedName>
        <fullName evidence="4">Anti-sigma factor antagonist</fullName>
    </recommendedName>
</protein>
<evidence type="ECO:0000256" key="1">
    <source>
        <dbReference type="ARBA" id="ARBA00009013"/>
    </source>
</evidence>
<reference evidence="6 7" key="1">
    <citation type="submission" date="2021-02" db="EMBL/GenBank/DDBJ databases">
        <title>Bacillus sp. RD4P76, an endophyte from a halophyte.</title>
        <authorList>
            <person name="Sun J.-Q."/>
        </authorList>
    </citation>
    <scope>NUCLEOTIDE SEQUENCE [LARGE SCALE GENOMIC DNA]</scope>
    <source>
        <strain evidence="6 7">RD4P76</strain>
    </source>
</reference>
<accession>A0ABS2DGU4</accession>
<proteinExistence type="inferred from homology"/>
<evidence type="ECO:0000259" key="5">
    <source>
        <dbReference type="PROSITE" id="PS50801"/>
    </source>
</evidence>
<gene>
    <name evidence="6" type="ORF">JR050_08430</name>
</gene>
<organism evidence="6 7">
    <name type="scientific">Bacillus suaedaesalsae</name>
    <dbReference type="NCBI Taxonomy" id="2810349"/>
    <lineage>
        <taxon>Bacteria</taxon>
        <taxon>Bacillati</taxon>
        <taxon>Bacillota</taxon>
        <taxon>Bacilli</taxon>
        <taxon>Bacillales</taxon>
        <taxon>Bacillaceae</taxon>
        <taxon>Bacillus</taxon>
    </lineage>
</organism>
<name>A0ABS2DGU4_9BACI</name>
<feature type="domain" description="STAS" evidence="5">
    <location>
        <begin position="3"/>
        <end position="103"/>
    </location>
</feature>
<dbReference type="PANTHER" id="PTHR33495">
    <property type="entry name" value="ANTI-SIGMA FACTOR ANTAGONIST TM_1081-RELATED-RELATED"/>
    <property type="match status" value="1"/>
</dbReference>